<dbReference type="Proteomes" id="UP000239757">
    <property type="component" value="Unassembled WGS sequence"/>
</dbReference>
<reference evidence="2 3" key="1">
    <citation type="submission" date="2015-01" db="EMBL/GenBank/DDBJ databases">
        <title>Genome of allotetraploid Gossypium barbadense reveals genomic plasticity and fiber elongation in cotton evolution.</title>
        <authorList>
            <person name="Chen X."/>
            <person name="Liu X."/>
            <person name="Zhao B."/>
            <person name="Zheng H."/>
            <person name="Hu Y."/>
            <person name="Lu G."/>
            <person name="Yang C."/>
            <person name="Chen J."/>
            <person name="Shan C."/>
            <person name="Zhang L."/>
            <person name="Zhou Y."/>
            <person name="Wang L."/>
            <person name="Guo W."/>
            <person name="Bai Y."/>
            <person name="Ruan J."/>
            <person name="Shangguan X."/>
            <person name="Mao Y."/>
            <person name="Jiang J."/>
            <person name="Zhu Y."/>
            <person name="Lei J."/>
            <person name="Kang H."/>
            <person name="Chen S."/>
            <person name="He X."/>
            <person name="Wang R."/>
            <person name="Wang Y."/>
            <person name="Chen J."/>
            <person name="Wang L."/>
            <person name="Yu S."/>
            <person name="Wang B."/>
            <person name="Wei J."/>
            <person name="Song S."/>
            <person name="Lu X."/>
            <person name="Gao Z."/>
            <person name="Gu W."/>
            <person name="Deng X."/>
            <person name="Ma D."/>
            <person name="Wang S."/>
            <person name="Liang W."/>
            <person name="Fang L."/>
            <person name="Cai C."/>
            <person name="Zhu X."/>
            <person name="Zhou B."/>
            <person name="Zhang Y."/>
            <person name="Chen Z."/>
            <person name="Xu S."/>
            <person name="Zhu R."/>
            <person name="Wang S."/>
            <person name="Zhang T."/>
            <person name="Zhao G."/>
        </authorList>
    </citation>
    <scope>NUCLEOTIDE SEQUENCE [LARGE SCALE GENOMIC DNA]</scope>
    <source>
        <strain evidence="3">cv. Xinhai21</strain>
        <tissue evidence="2">Leaf</tissue>
    </source>
</reference>
<sequence>MSATTFYIIFIYLLLMCSSYSNVAMAGRPIPSSVPSTMMPTTVDYVKTNPQVLNHNKHQVFNKKEIFKGCMPKGSTHSSAPSRYILDMFNVATTFCKRVSVKELVTSAPVYTTITANFMELLFFICGLYGPSSGLSLMLRRWASKNTAGSTKNGRDSEPKNLGVKWFGGERVIPGNIIVCQRGTRFHTGHYVGIGKRSFSLCPQGRRQNSKTAYDDIALSLEELKLSSLTSKGFSNGLGICFIEGRLEGFGLRCDLATIAMSHISSNRSSSTIEDGSVILIKPLLFRCIFYLANTKLACYKLIYNQGWISSLYM</sequence>
<organism evidence="2 3">
    <name type="scientific">Gossypium barbadense</name>
    <name type="common">Sea Island cotton</name>
    <name type="synonym">Hibiscus barbadensis</name>
    <dbReference type="NCBI Taxonomy" id="3634"/>
    <lineage>
        <taxon>Eukaryota</taxon>
        <taxon>Viridiplantae</taxon>
        <taxon>Streptophyta</taxon>
        <taxon>Embryophyta</taxon>
        <taxon>Tracheophyta</taxon>
        <taxon>Spermatophyta</taxon>
        <taxon>Magnoliopsida</taxon>
        <taxon>eudicotyledons</taxon>
        <taxon>Gunneridae</taxon>
        <taxon>Pentapetalae</taxon>
        <taxon>rosids</taxon>
        <taxon>malvids</taxon>
        <taxon>Malvales</taxon>
        <taxon>Malvaceae</taxon>
        <taxon>Malvoideae</taxon>
        <taxon>Gossypium</taxon>
    </lineage>
</organism>
<name>A0A2P5X4E5_GOSBA</name>
<dbReference type="Pfam" id="PF01016">
    <property type="entry name" value="Ribosomal_L27"/>
    <property type="match status" value="1"/>
</dbReference>
<dbReference type="PANTHER" id="PTHR15893:SF16">
    <property type="entry name" value="50S RIBOSOMAL PROTEIN L27"/>
    <property type="match status" value="1"/>
</dbReference>
<feature type="chain" id="PRO_5015170192" description="LRAT domain-containing protein" evidence="1">
    <location>
        <begin position="27"/>
        <end position="314"/>
    </location>
</feature>
<dbReference type="GO" id="GO:0003735">
    <property type="term" value="F:structural constituent of ribosome"/>
    <property type="evidence" value="ECO:0007669"/>
    <property type="project" value="InterPro"/>
</dbReference>
<evidence type="ECO:0000313" key="2">
    <source>
        <dbReference type="EMBL" id="PPR98159.1"/>
    </source>
</evidence>
<dbReference type="OrthoDB" id="1867012at2759"/>
<dbReference type="InterPro" id="IPR001684">
    <property type="entry name" value="Ribosomal_bL27"/>
</dbReference>
<dbReference type="GO" id="GO:0006412">
    <property type="term" value="P:translation"/>
    <property type="evidence" value="ECO:0007669"/>
    <property type="project" value="InterPro"/>
</dbReference>
<dbReference type="SUPFAM" id="SSF110324">
    <property type="entry name" value="Ribosomal L27 protein-like"/>
    <property type="match status" value="1"/>
</dbReference>
<dbReference type="EMBL" id="KZ665697">
    <property type="protein sequence ID" value="PPR98159.1"/>
    <property type="molecule type" value="Genomic_DNA"/>
</dbReference>
<evidence type="ECO:0000256" key="1">
    <source>
        <dbReference type="SAM" id="SignalP"/>
    </source>
</evidence>
<evidence type="ECO:0008006" key="4">
    <source>
        <dbReference type="Google" id="ProtNLM"/>
    </source>
</evidence>
<protein>
    <recommendedName>
        <fullName evidence="4">LRAT domain-containing protein</fullName>
    </recommendedName>
</protein>
<dbReference type="PANTHER" id="PTHR15893">
    <property type="entry name" value="RIBOSOMAL PROTEIN L27"/>
    <property type="match status" value="1"/>
</dbReference>
<dbReference type="Gene3D" id="2.40.50.100">
    <property type="match status" value="1"/>
</dbReference>
<dbReference type="AlphaFoldDB" id="A0A2P5X4E5"/>
<keyword evidence="1" id="KW-0732">Signal</keyword>
<dbReference type="GO" id="GO:0005840">
    <property type="term" value="C:ribosome"/>
    <property type="evidence" value="ECO:0007669"/>
    <property type="project" value="InterPro"/>
</dbReference>
<accession>A0A2P5X4E5</accession>
<dbReference type="PRINTS" id="PR00063">
    <property type="entry name" value="RIBOSOMALL27"/>
</dbReference>
<evidence type="ECO:0000313" key="3">
    <source>
        <dbReference type="Proteomes" id="UP000239757"/>
    </source>
</evidence>
<feature type="signal peptide" evidence="1">
    <location>
        <begin position="1"/>
        <end position="26"/>
    </location>
</feature>
<proteinExistence type="predicted"/>
<gene>
    <name evidence="2" type="ORF">GOBAR_AA22512</name>
</gene>